<dbReference type="EMBL" id="QFOI01000273">
    <property type="protein sequence ID" value="PZP45299.1"/>
    <property type="molecule type" value="Genomic_DNA"/>
</dbReference>
<dbReference type="GO" id="GO:0010133">
    <property type="term" value="P:L-proline catabolic process to L-glutamate"/>
    <property type="evidence" value="ECO:0007669"/>
    <property type="project" value="TreeGrafter"/>
</dbReference>
<comment type="caution">
    <text evidence="3">The sequence shown here is derived from an EMBL/GenBank/DDBJ whole genome shotgun (WGS) entry which is preliminary data.</text>
</comment>
<evidence type="ECO:0000259" key="2">
    <source>
        <dbReference type="Pfam" id="PF01619"/>
    </source>
</evidence>
<evidence type="ECO:0000313" key="3">
    <source>
        <dbReference type="EMBL" id="PZP45299.1"/>
    </source>
</evidence>
<dbReference type="Pfam" id="PF01619">
    <property type="entry name" value="Pro_dh"/>
    <property type="match status" value="1"/>
</dbReference>
<dbReference type="GO" id="GO:0004657">
    <property type="term" value="F:proline dehydrogenase activity"/>
    <property type="evidence" value="ECO:0007669"/>
    <property type="project" value="InterPro"/>
</dbReference>
<name>A0A2W5GTN3_9SPHI</name>
<organism evidence="3 4">
    <name type="scientific">Pseudopedobacter saltans</name>
    <dbReference type="NCBI Taxonomy" id="151895"/>
    <lineage>
        <taxon>Bacteria</taxon>
        <taxon>Pseudomonadati</taxon>
        <taxon>Bacteroidota</taxon>
        <taxon>Sphingobacteriia</taxon>
        <taxon>Sphingobacteriales</taxon>
        <taxon>Sphingobacteriaceae</taxon>
        <taxon>Pseudopedobacter</taxon>
    </lineage>
</organism>
<keyword evidence="1" id="KW-0560">Oxidoreductase</keyword>
<reference evidence="3 4" key="1">
    <citation type="submission" date="2017-11" db="EMBL/GenBank/DDBJ databases">
        <title>Infants hospitalized years apart are colonized by the same room-sourced microbial strains.</title>
        <authorList>
            <person name="Brooks B."/>
            <person name="Olm M.R."/>
            <person name="Firek B.A."/>
            <person name="Baker R."/>
            <person name="Thomas B.C."/>
            <person name="Morowitz M.J."/>
            <person name="Banfield J.F."/>
        </authorList>
    </citation>
    <scope>NUCLEOTIDE SEQUENCE [LARGE SCALE GENOMIC DNA]</scope>
    <source>
        <strain evidence="3">S2_009_000_R2_76</strain>
    </source>
</reference>
<dbReference type="GO" id="GO:0071949">
    <property type="term" value="F:FAD binding"/>
    <property type="evidence" value="ECO:0007669"/>
    <property type="project" value="TreeGrafter"/>
</dbReference>
<dbReference type="PANTHER" id="PTHR13914:SF0">
    <property type="entry name" value="PROLINE DEHYDROGENASE 1, MITOCHONDRIAL"/>
    <property type="match status" value="1"/>
</dbReference>
<sequence>MSLSFENTEVAFQYRNNKQLKKAHFLFKSMGSSFLTKTGIKLTDFALKFHLPIKGLIKSTIFEQFCGGEDIQEAGKTSSILGKYNVTVALDYGVEGKESEEDYDRAVPEFVRAIEFAAVQHNIPFIPIKITGFASFGLLEKLNDNKEISPDELDAWKRVGKRIDTICAVAAKNKIRILIDAEETWIQKPIDDLTNLMMERYNKEECYIFNTFQQYCVHRLDDMKRDFELAVAKGYHFGAKIVRGAYMEKERARAIEKGYPSPINPTKEATDQKYNEALDFCLEHLGPLTLYMGTHNEDSCMKAVHALEGKGIAPANPYVYFAQLYGMSDNMTFNLANAGYHANKYLPYGPVEDVIPYLMRRAQENTSVKGQTGRELFLIQKEMKRRGI</sequence>
<proteinExistence type="predicted"/>
<dbReference type="InterPro" id="IPR029041">
    <property type="entry name" value="FAD-linked_oxidoreductase-like"/>
</dbReference>
<accession>A0A2W5GTN3</accession>
<dbReference type="SUPFAM" id="SSF51730">
    <property type="entry name" value="FAD-linked oxidoreductase"/>
    <property type="match status" value="1"/>
</dbReference>
<feature type="domain" description="Proline dehydrogenase" evidence="2">
    <location>
        <begin position="76"/>
        <end position="372"/>
    </location>
</feature>
<protein>
    <submittedName>
        <fullName evidence="3">Proline dehydrogenase</fullName>
    </submittedName>
</protein>
<gene>
    <name evidence="3" type="ORF">DI598_13460</name>
</gene>
<dbReference type="Gene3D" id="3.20.20.220">
    <property type="match status" value="1"/>
</dbReference>
<evidence type="ECO:0000313" key="4">
    <source>
        <dbReference type="Proteomes" id="UP000249645"/>
    </source>
</evidence>
<evidence type="ECO:0000256" key="1">
    <source>
        <dbReference type="ARBA" id="ARBA00023002"/>
    </source>
</evidence>
<dbReference type="PANTHER" id="PTHR13914">
    <property type="entry name" value="PROLINE OXIDASE"/>
    <property type="match status" value="1"/>
</dbReference>
<dbReference type="AlphaFoldDB" id="A0A2W5GTN3"/>
<dbReference type="InterPro" id="IPR015659">
    <property type="entry name" value="Proline_oxidase"/>
</dbReference>
<dbReference type="InterPro" id="IPR002872">
    <property type="entry name" value="Proline_DH_dom"/>
</dbReference>
<dbReference type="Proteomes" id="UP000249645">
    <property type="component" value="Unassembled WGS sequence"/>
</dbReference>